<dbReference type="Gene3D" id="3.30.450.20">
    <property type="entry name" value="PAS domain"/>
    <property type="match status" value="1"/>
</dbReference>
<dbReference type="PROSITE" id="PS50112">
    <property type="entry name" value="PAS"/>
    <property type="match status" value="1"/>
</dbReference>
<dbReference type="OrthoDB" id="9810730at2"/>
<dbReference type="Gene3D" id="1.10.287.130">
    <property type="match status" value="1"/>
</dbReference>
<dbReference type="InterPro" id="IPR001789">
    <property type="entry name" value="Sig_transdc_resp-reg_receiver"/>
</dbReference>
<keyword evidence="12 19" id="KW-1133">Transmembrane helix</keyword>
<dbReference type="GO" id="GO:0000155">
    <property type="term" value="F:phosphorelay sensor kinase activity"/>
    <property type="evidence" value="ECO:0007669"/>
    <property type="project" value="InterPro"/>
</dbReference>
<evidence type="ECO:0000313" key="26">
    <source>
        <dbReference type="Proteomes" id="UP000283087"/>
    </source>
</evidence>
<dbReference type="InterPro" id="IPR035965">
    <property type="entry name" value="PAS-like_dom_sf"/>
</dbReference>
<comment type="subcellular location">
    <subcellularLocation>
        <location evidence="2">Cell inner membrane</location>
        <topology evidence="2">Multi-pass membrane protein</topology>
    </subcellularLocation>
</comment>
<keyword evidence="9" id="KW-0547">Nucleotide-binding</keyword>
<dbReference type="FunFam" id="1.10.287.130:FF:000038">
    <property type="entry name" value="Sensory transduction histidine kinase"/>
    <property type="match status" value="1"/>
</dbReference>
<dbReference type="Pfam" id="PF08448">
    <property type="entry name" value="PAS_4"/>
    <property type="match status" value="1"/>
</dbReference>
<dbReference type="Pfam" id="PF02518">
    <property type="entry name" value="HATPase_c"/>
    <property type="match status" value="1"/>
</dbReference>
<dbReference type="GO" id="GO:0005886">
    <property type="term" value="C:plasma membrane"/>
    <property type="evidence" value="ECO:0007669"/>
    <property type="project" value="UniProtKB-SubCell"/>
</dbReference>
<evidence type="ECO:0000259" key="23">
    <source>
        <dbReference type="PROSITE" id="PS50113"/>
    </source>
</evidence>
<dbReference type="CDD" id="cd00130">
    <property type="entry name" value="PAS"/>
    <property type="match status" value="1"/>
</dbReference>
<keyword evidence="4" id="KW-1003">Cell membrane</keyword>
<dbReference type="PROSITE" id="PS50110">
    <property type="entry name" value="RESPONSE_REGULATORY"/>
    <property type="match status" value="1"/>
</dbReference>
<evidence type="ECO:0000256" key="16">
    <source>
        <dbReference type="PROSITE-ProRule" id="PRU00110"/>
    </source>
</evidence>
<comment type="catalytic activity">
    <reaction evidence="1">
        <text>ATP + protein L-histidine = ADP + protein N-phospho-L-histidine.</text>
        <dbReference type="EC" id="2.7.13.3"/>
    </reaction>
</comment>
<dbReference type="PRINTS" id="PR00344">
    <property type="entry name" value="BCTRLSENSOR"/>
</dbReference>
<evidence type="ECO:0000256" key="5">
    <source>
        <dbReference type="ARBA" id="ARBA00022519"/>
    </source>
</evidence>
<dbReference type="RefSeq" id="WP_126157824.1">
    <property type="nucleotide sequence ID" value="NZ_RQXW01000004.1"/>
</dbReference>
<evidence type="ECO:0000313" key="25">
    <source>
        <dbReference type="EMBL" id="RTE66721.1"/>
    </source>
</evidence>
<dbReference type="InterPro" id="IPR000700">
    <property type="entry name" value="PAS-assoc_C"/>
</dbReference>
<evidence type="ECO:0000256" key="18">
    <source>
        <dbReference type="SAM" id="Coils"/>
    </source>
</evidence>
<keyword evidence="8 19" id="KW-0812">Transmembrane</keyword>
<dbReference type="CDD" id="cd17546">
    <property type="entry name" value="REC_hyHK_CKI1_RcsC-like"/>
    <property type="match status" value="1"/>
</dbReference>
<feature type="domain" description="Response regulatory" evidence="21">
    <location>
        <begin position="583"/>
        <end position="697"/>
    </location>
</feature>
<evidence type="ECO:0000256" key="14">
    <source>
        <dbReference type="ARBA" id="ARBA00023136"/>
    </source>
</evidence>
<sequence length="958" mass="105800">MNWFKRLLSARSTTSRIALGQVSMFISVALVAIIIGILPDFLGARLKDRVALAEAVAANGSVLITQSDLIRLESVLTLVVERNDDILSAGIRNGAQRLVVEVGNHRNTWQQSSEDRPIDQQMSVPLVAGNQPWGALELRFEPLYGEGLIGFYQRPTVQFLLFCSVILYLLYFLYLRKMLKQLDPSQAIPDRVRSALDTMAEGLIVLDRKFQVVLANKAFSDLLGRSSTSLMGYEVRRLPWGQTDAADFPWQTALVSGETVMNSIVRLELEGGVRTFMVNCSPVLADKGKPSGVLVSFDDITELEEKEIELRRSKEEAEAANQAKSDFLANMSHEIRTPMNAILGFTEALRRGYGKDEQKNDHYLSTILVNGEHLLNLINDILDLSKVEAGHLEVESTKCQPYQIIKEVIQVLSVKAKEKGLVLTYKPEGNIPETILSDSARLRQIVTNLIGNAIKFTEQGEVVVSTRLSDNRKRLVIEVADTGIGMTEEQAALVFDPFVQADASITRRFGGTGLGLAISKKFATAMHGDIYATSKVGEGSQFFLELDIQTDGPVTLINAQSILNWQDRLSVAQASRWIFPKSKILVVDDGAENRELMRLVIEEQGIETDEAEDGVEALTKVASQQYDLILMDVQMPRMDGYSAVKAIRDQGLNVPIIALTAHAMKGIEQRCFDAGYTGYMSKPINIDKLLLLLVKELGAVKQADSLSDTAVGDVFSAGQPPKRAEVVSSTLSGLTPLYSELPTTNPKFATIIEHFIVRLNDIFPAMQASFQDNDDEALGRHAHWMKGSAGSIGFPQLTDLAKQLEQALADGNQTDIEMLMVAIERVVAQINLAGQREMSDQHYSPAPYSKPAVPAHWTVPEQVTSDLAEHGEKFRAIVKKFVVKLGPRIEEMEQAVERQNFVALKDHAHWLKGAGGSVGFHIFTDIAIALEKASRMESQSECAALLKVIKQINDRISV</sequence>
<feature type="domain" description="PAS" evidence="22">
    <location>
        <begin position="188"/>
        <end position="232"/>
    </location>
</feature>
<evidence type="ECO:0000259" key="24">
    <source>
        <dbReference type="PROSITE" id="PS50894"/>
    </source>
</evidence>
<evidence type="ECO:0000256" key="15">
    <source>
        <dbReference type="ARBA" id="ARBA00023306"/>
    </source>
</evidence>
<evidence type="ECO:0000256" key="1">
    <source>
        <dbReference type="ARBA" id="ARBA00000085"/>
    </source>
</evidence>
<evidence type="ECO:0000256" key="19">
    <source>
        <dbReference type="SAM" id="Phobius"/>
    </source>
</evidence>
<evidence type="ECO:0000256" key="11">
    <source>
        <dbReference type="ARBA" id="ARBA00022840"/>
    </source>
</evidence>
<evidence type="ECO:0000256" key="2">
    <source>
        <dbReference type="ARBA" id="ARBA00004429"/>
    </source>
</evidence>
<keyword evidence="10" id="KW-0418">Kinase</keyword>
<feature type="domain" description="HPt" evidence="24">
    <location>
        <begin position="870"/>
        <end position="958"/>
    </location>
</feature>
<dbReference type="InterPro" id="IPR004358">
    <property type="entry name" value="Sig_transdc_His_kin-like_C"/>
</dbReference>
<dbReference type="Gene3D" id="1.20.120.160">
    <property type="entry name" value="HPT domain"/>
    <property type="match status" value="2"/>
</dbReference>
<keyword evidence="11" id="KW-0067">ATP-binding</keyword>
<comment type="caution">
    <text evidence="25">The sequence shown here is derived from an EMBL/GenBank/DDBJ whole genome shotgun (WGS) entry which is preliminary data.</text>
</comment>
<feature type="domain" description="Histidine kinase" evidence="20">
    <location>
        <begin position="330"/>
        <end position="550"/>
    </location>
</feature>
<keyword evidence="7" id="KW-0808">Transferase</keyword>
<keyword evidence="26" id="KW-1185">Reference proteome</keyword>
<gene>
    <name evidence="25" type="ORF">EH243_06485</name>
</gene>
<dbReference type="SMART" id="SM00073">
    <property type="entry name" value="HPT"/>
    <property type="match status" value="2"/>
</dbReference>
<feature type="modified residue" description="4-aspartylphosphate" evidence="17">
    <location>
        <position position="632"/>
    </location>
</feature>
<dbReference type="PROSITE" id="PS50109">
    <property type="entry name" value="HIS_KIN"/>
    <property type="match status" value="1"/>
</dbReference>
<evidence type="ECO:0000259" key="20">
    <source>
        <dbReference type="PROSITE" id="PS50109"/>
    </source>
</evidence>
<keyword evidence="14 19" id="KW-0472">Membrane</keyword>
<dbReference type="SMART" id="SM00448">
    <property type="entry name" value="REC"/>
    <property type="match status" value="1"/>
</dbReference>
<dbReference type="PANTHER" id="PTHR43047:SF72">
    <property type="entry name" value="OSMOSENSING HISTIDINE PROTEIN KINASE SLN1"/>
    <property type="match status" value="1"/>
</dbReference>
<evidence type="ECO:0000256" key="13">
    <source>
        <dbReference type="ARBA" id="ARBA00023012"/>
    </source>
</evidence>
<dbReference type="EC" id="2.7.13.3" evidence="3"/>
<feature type="transmembrane region" description="Helical" evidence="19">
    <location>
        <begin position="157"/>
        <end position="175"/>
    </location>
</feature>
<evidence type="ECO:0000256" key="9">
    <source>
        <dbReference type="ARBA" id="ARBA00022741"/>
    </source>
</evidence>
<dbReference type="NCBIfam" id="TIGR00229">
    <property type="entry name" value="sensory_box"/>
    <property type="match status" value="1"/>
</dbReference>
<keyword evidence="13" id="KW-0902">Two-component regulatory system</keyword>
<dbReference type="PROSITE" id="PS50113">
    <property type="entry name" value="PAC"/>
    <property type="match status" value="1"/>
</dbReference>
<evidence type="ECO:0000259" key="21">
    <source>
        <dbReference type="PROSITE" id="PS50110"/>
    </source>
</evidence>
<dbReference type="PROSITE" id="PS50894">
    <property type="entry name" value="HPT"/>
    <property type="match status" value="2"/>
</dbReference>
<dbReference type="InterPro" id="IPR003661">
    <property type="entry name" value="HisK_dim/P_dom"/>
</dbReference>
<keyword evidence="18" id="KW-0175">Coiled coil</keyword>
<dbReference type="InterPro" id="IPR000014">
    <property type="entry name" value="PAS"/>
</dbReference>
<feature type="coiled-coil region" evidence="18">
    <location>
        <begin position="300"/>
        <end position="330"/>
    </location>
</feature>
<feature type="domain" description="PAC" evidence="23">
    <location>
        <begin position="258"/>
        <end position="312"/>
    </location>
</feature>
<evidence type="ECO:0000256" key="4">
    <source>
        <dbReference type="ARBA" id="ARBA00022475"/>
    </source>
</evidence>
<dbReference type="Pfam" id="PF00072">
    <property type="entry name" value="Response_reg"/>
    <property type="match status" value="1"/>
</dbReference>
<accession>A0A430KT81</accession>
<dbReference type="InterPro" id="IPR008207">
    <property type="entry name" value="Sig_transdc_His_kin_Hpt_dom"/>
</dbReference>
<dbReference type="InterPro" id="IPR003594">
    <property type="entry name" value="HATPase_dom"/>
</dbReference>
<dbReference type="SMART" id="SM00387">
    <property type="entry name" value="HATPase_c"/>
    <property type="match status" value="1"/>
</dbReference>
<evidence type="ECO:0000256" key="7">
    <source>
        <dbReference type="ARBA" id="ARBA00022679"/>
    </source>
</evidence>
<evidence type="ECO:0000256" key="3">
    <source>
        <dbReference type="ARBA" id="ARBA00012438"/>
    </source>
</evidence>
<dbReference type="SUPFAM" id="SSF47384">
    <property type="entry name" value="Homodimeric domain of signal transducing histidine kinase"/>
    <property type="match status" value="1"/>
</dbReference>
<name>A0A430KT81_9GAMM</name>
<dbReference type="AlphaFoldDB" id="A0A430KT81"/>
<dbReference type="CDD" id="cd16922">
    <property type="entry name" value="HATPase_EvgS-ArcB-TorS-like"/>
    <property type="match status" value="1"/>
</dbReference>
<dbReference type="Proteomes" id="UP000283087">
    <property type="component" value="Unassembled WGS sequence"/>
</dbReference>
<dbReference type="SUPFAM" id="SSF52172">
    <property type="entry name" value="CheY-like"/>
    <property type="match status" value="1"/>
</dbReference>
<dbReference type="InterPro" id="IPR036097">
    <property type="entry name" value="HisK_dim/P_sf"/>
</dbReference>
<dbReference type="InterPro" id="IPR011006">
    <property type="entry name" value="CheY-like_superfamily"/>
</dbReference>
<dbReference type="EMBL" id="RQXW01000004">
    <property type="protein sequence ID" value="RTE66721.1"/>
    <property type="molecule type" value="Genomic_DNA"/>
</dbReference>
<dbReference type="InterPro" id="IPR036641">
    <property type="entry name" value="HPT_dom_sf"/>
</dbReference>
<dbReference type="Gene3D" id="3.40.50.2300">
    <property type="match status" value="1"/>
</dbReference>
<dbReference type="Gene3D" id="3.30.565.10">
    <property type="entry name" value="Histidine kinase-like ATPase, C-terminal domain"/>
    <property type="match status" value="1"/>
</dbReference>
<dbReference type="SMART" id="SM00388">
    <property type="entry name" value="HisKA"/>
    <property type="match status" value="1"/>
</dbReference>
<evidence type="ECO:0000256" key="10">
    <source>
        <dbReference type="ARBA" id="ARBA00022777"/>
    </source>
</evidence>
<dbReference type="SUPFAM" id="SSF55874">
    <property type="entry name" value="ATPase domain of HSP90 chaperone/DNA topoisomerase II/histidine kinase"/>
    <property type="match status" value="1"/>
</dbReference>
<feature type="modified residue" description="Phosphohistidine" evidence="16">
    <location>
        <position position="783"/>
    </location>
</feature>
<keyword evidence="6 17" id="KW-0597">Phosphoprotein</keyword>
<dbReference type="CDD" id="cd00088">
    <property type="entry name" value="HPT"/>
    <property type="match status" value="2"/>
</dbReference>
<dbReference type="CDD" id="cd00082">
    <property type="entry name" value="HisKA"/>
    <property type="match status" value="1"/>
</dbReference>
<evidence type="ECO:0000256" key="8">
    <source>
        <dbReference type="ARBA" id="ARBA00022692"/>
    </source>
</evidence>
<protein>
    <recommendedName>
        <fullName evidence="3">histidine kinase</fullName>
        <ecNumber evidence="3">2.7.13.3</ecNumber>
    </recommendedName>
</protein>
<reference evidence="25 26" key="1">
    <citation type="submission" date="2018-11" db="EMBL/GenBank/DDBJ databases">
        <title>The draft genome sequence of Amphritea opalescens ANRC-JH13T.</title>
        <authorList>
            <person name="Fang Z."/>
            <person name="Zhang Y."/>
            <person name="Han X."/>
        </authorList>
    </citation>
    <scope>NUCLEOTIDE SEQUENCE [LARGE SCALE GENOMIC DNA]</scope>
    <source>
        <strain evidence="25 26">ANRC-JH13</strain>
    </source>
</reference>
<keyword evidence="5" id="KW-0997">Cell inner membrane</keyword>
<evidence type="ECO:0000256" key="6">
    <source>
        <dbReference type="ARBA" id="ARBA00022553"/>
    </source>
</evidence>
<dbReference type="InterPro" id="IPR005467">
    <property type="entry name" value="His_kinase_dom"/>
</dbReference>
<dbReference type="Pfam" id="PF01627">
    <property type="entry name" value="Hpt"/>
    <property type="match status" value="2"/>
</dbReference>
<dbReference type="SUPFAM" id="SSF55785">
    <property type="entry name" value="PYP-like sensor domain (PAS domain)"/>
    <property type="match status" value="1"/>
</dbReference>
<dbReference type="InterPro" id="IPR013656">
    <property type="entry name" value="PAS_4"/>
</dbReference>
<organism evidence="25 26">
    <name type="scientific">Amphritea opalescens</name>
    <dbReference type="NCBI Taxonomy" id="2490544"/>
    <lineage>
        <taxon>Bacteria</taxon>
        <taxon>Pseudomonadati</taxon>
        <taxon>Pseudomonadota</taxon>
        <taxon>Gammaproteobacteria</taxon>
        <taxon>Oceanospirillales</taxon>
        <taxon>Oceanospirillaceae</taxon>
        <taxon>Amphritea</taxon>
    </lineage>
</organism>
<dbReference type="PANTHER" id="PTHR43047">
    <property type="entry name" value="TWO-COMPONENT HISTIDINE PROTEIN KINASE"/>
    <property type="match status" value="1"/>
</dbReference>
<keyword evidence="15" id="KW-0131">Cell cycle</keyword>
<dbReference type="GO" id="GO:0005524">
    <property type="term" value="F:ATP binding"/>
    <property type="evidence" value="ECO:0007669"/>
    <property type="project" value="UniProtKB-KW"/>
</dbReference>
<proteinExistence type="predicted"/>
<dbReference type="SUPFAM" id="SSF47226">
    <property type="entry name" value="Histidine-containing phosphotransfer domain, HPT domain"/>
    <property type="match status" value="2"/>
</dbReference>
<dbReference type="GO" id="GO:0009927">
    <property type="term" value="F:histidine phosphotransfer kinase activity"/>
    <property type="evidence" value="ECO:0007669"/>
    <property type="project" value="TreeGrafter"/>
</dbReference>
<evidence type="ECO:0000256" key="12">
    <source>
        <dbReference type="ARBA" id="ARBA00022989"/>
    </source>
</evidence>
<feature type="modified residue" description="Phosphohistidine" evidence="16">
    <location>
        <position position="909"/>
    </location>
</feature>
<feature type="transmembrane region" description="Helical" evidence="19">
    <location>
        <begin position="20"/>
        <end position="42"/>
    </location>
</feature>
<dbReference type="InterPro" id="IPR036890">
    <property type="entry name" value="HATPase_C_sf"/>
</dbReference>
<dbReference type="FunFam" id="3.30.565.10:FF:000010">
    <property type="entry name" value="Sensor histidine kinase RcsC"/>
    <property type="match status" value="1"/>
</dbReference>
<evidence type="ECO:0000256" key="17">
    <source>
        <dbReference type="PROSITE-ProRule" id="PRU00169"/>
    </source>
</evidence>
<dbReference type="Pfam" id="PF00512">
    <property type="entry name" value="HisKA"/>
    <property type="match status" value="1"/>
</dbReference>
<feature type="domain" description="HPt" evidence="24">
    <location>
        <begin position="744"/>
        <end position="833"/>
    </location>
</feature>
<evidence type="ECO:0000259" key="22">
    <source>
        <dbReference type="PROSITE" id="PS50112"/>
    </source>
</evidence>